<dbReference type="InterPro" id="IPR012334">
    <property type="entry name" value="Pectin_lyas_fold"/>
</dbReference>
<dbReference type="GO" id="GO:0042545">
    <property type="term" value="P:cell wall modification"/>
    <property type="evidence" value="ECO:0007669"/>
    <property type="project" value="InterPro"/>
</dbReference>
<dbReference type="SUPFAM" id="SSF51126">
    <property type="entry name" value="Pectin lyase-like"/>
    <property type="match status" value="1"/>
</dbReference>
<dbReference type="PANTHER" id="PTHR31321">
    <property type="entry name" value="ACYL-COA THIOESTER HYDROLASE YBHC-RELATED"/>
    <property type="match status" value="1"/>
</dbReference>
<gene>
    <name evidence="5" type="ORF">SAE01_26430</name>
</gene>
<name>A0A512BE71_9BACT</name>
<dbReference type="GO" id="GO:0030599">
    <property type="term" value="F:pectinesterase activity"/>
    <property type="evidence" value="ECO:0007669"/>
    <property type="project" value="InterPro"/>
</dbReference>
<dbReference type="EMBL" id="BJYT01000009">
    <property type="protein sequence ID" value="GEO10147.1"/>
    <property type="molecule type" value="Genomic_DNA"/>
</dbReference>
<dbReference type="AlphaFoldDB" id="A0A512BE71"/>
<dbReference type="Gene3D" id="2.160.20.10">
    <property type="entry name" value="Single-stranded right-handed beta-helix, Pectin lyase-like"/>
    <property type="match status" value="1"/>
</dbReference>
<accession>A0A512BE71</accession>
<dbReference type="InterPro" id="IPR011050">
    <property type="entry name" value="Pectin_lyase_fold/virulence"/>
</dbReference>
<evidence type="ECO:0000256" key="3">
    <source>
        <dbReference type="ARBA" id="ARBA00023085"/>
    </source>
</evidence>
<protein>
    <recommendedName>
        <fullName evidence="4">Pectinesterase catalytic domain-containing protein</fullName>
    </recommendedName>
</protein>
<dbReference type="InterPro" id="IPR000070">
    <property type="entry name" value="Pectinesterase_cat"/>
</dbReference>
<organism evidence="5 6">
    <name type="scientific">Segetibacter aerophilus</name>
    <dbReference type="NCBI Taxonomy" id="670293"/>
    <lineage>
        <taxon>Bacteria</taxon>
        <taxon>Pseudomonadati</taxon>
        <taxon>Bacteroidota</taxon>
        <taxon>Chitinophagia</taxon>
        <taxon>Chitinophagales</taxon>
        <taxon>Chitinophagaceae</taxon>
        <taxon>Segetibacter</taxon>
    </lineage>
</organism>
<evidence type="ECO:0000256" key="2">
    <source>
        <dbReference type="ARBA" id="ARBA00022801"/>
    </source>
</evidence>
<dbReference type="Pfam" id="PF01095">
    <property type="entry name" value="Pectinesterase"/>
    <property type="match status" value="1"/>
</dbReference>
<dbReference type="PANTHER" id="PTHR31321:SF57">
    <property type="entry name" value="PECTINESTERASE 53-RELATED"/>
    <property type="match status" value="1"/>
</dbReference>
<keyword evidence="6" id="KW-1185">Reference proteome</keyword>
<evidence type="ECO:0000313" key="6">
    <source>
        <dbReference type="Proteomes" id="UP000321513"/>
    </source>
</evidence>
<proteinExistence type="inferred from homology"/>
<keyword evidence="2" id="KW-0378">Hydrolase</keyword>
<evidence type="ECO:0000259" key="4">
    <source>
        <dbReference type="Pfam" id="PF01095"/>
    </source>
</evidence>
<keyword evidence="3" id="KW-0063">Aspartyl esterase</keyword>
<reference evidence="5 6" key="1">
    <citation type="submission" date="2019-07" db="EMBL/GenBank/DDBJ databases">
        <title>Whole genome shotgun sequence of Segetibacter aerophilus NBRC 106135.</title>
        <authorList>
            <person name="Hosoyama A."/>
            <person name="Uohara A."/>
            <person name="Ohji S."/>
            <person name="Ichikawa N."/>
        </authorList>
    </citation>
    <scope>NUCLEOTIDE SEQUENCE [LARGE SCALE GENOMIC DNA]</scope>
    <source>
        <strain evidence="5 6">NBRC 106135</strain>
    </source>
</reference>
<evidence type="ECO:0000313" key="5">
    <source>
        <dbReference type="EMBL" id="GEO10147.1"/>
    </source>
</evidence>
<dbReference type="Proteomes" id="UP000321513">
    <property type="component" value="Unassembled WGS sequence"/>
</dbReference>
<dbReference type="GO" id="GO:0009279">
    <property type="term" value="C:cell outer membrane"/>
    <property type="evidence" value="ECO:0007669"/>
    <property type="project" value="TreeGrafter"/>
</dbReference>
<feature type="domain" description="Pectinesterase catalytic" evidence="4">
    <location>
        <begin position="20"/>
        <end position="135"/>
    </location>
</feature>
<sequence>MSILLLTSAQAQKSNASRRIIVDINGKGDFKSVQGAINSLADSSNVPRTIFIRKGIYNEKIYIQKHNIILAGEDREGTIITQAIARDEWRCLHNDDWGVATLNIDGNDITLQNLTITNSYGFKLSKDVLISCPLDTVTRQKTITKSGHQMAMRTMNATRLKAINCHFSAFGGDTVSPWNVENGLFYFKDCIMEGGVDFYCPRGWAYAENCRFISHSGSAAIWHDGSKFEDSKTVLMGCSFEGFDGFNLGRYHRDAQFYLINCTFAANMSDKNIYRVATSNTIQWGDRIYYFNCHKTGGDYAWHRDNLKTAAGSPGAKQINARWVFKEKWNPLQ</sequence>
<comment type="similarity">
    <text evidence="1">Belongs to the pectinesterase family.</text>
</comment>
<evidence type="ECO:0000256" key="1">
    <source>
        <dbReference type="ARBA" id="ARBA00008891"/>
    </source>
</evidence>
<comment type="caution">
    <text evidence="5">The sequence shown here is derived from an EMBL/GenBank/DDBJ whole genome shotgun (WGS) entry which is preliminary data.</text>
</comment>